<evidence type="ECO:0000256" key="11">
    <source>
        <dbReference type="PIRSR" id="PIRSR000495-1"/>
    </source>
</evidence>
<evidence type="ECO:0000313" key="14">
    <source>
        <dbReference type="Proteomes" id="UP000233332"/>
    </source>
</evidence>
<dbReference type="AlphaFoldDB" id="A0A2N3LBD9"/>
<comment type="function">
    <text evidence="10">IGPS catalyzes the conversion of PRFAR and glutamine to IGP, AICAR and glutamate. The HisH subunit catalyzes the hydrolysis of glutamine to glutamate and ammonia as part of the synthesis of IGP and AICAR. The resulting ammonia molecule is channeled to the active site of HisF.</text>
</comment>
<keyword evidence="10" id="KW-0963">Cytoplasm</keyword>
<evidence type="ECO:0000256" key="10">
    <source>
        <dbReference type="HAMAP-Rule" id="MF_00278"/>
    </source>
</evidence>
<comment type="subcellular location">
    <subcellularLocation>
        <location evidence="10">Cytoplasm</location>
    </subcellularLocation>
</comment>
<dbReference type="GO" id="GO:0000107">
    <property type="term" value="F:imidazoleglycerol-phosphate synthase activity"/>
    <property type="evidence" value="ECO:0007669"/>
    <property type="project" value="UniProtKB-UniRule"/>
</dbReference>
<feature type="active site" description="Nucleophile" evidence="10 11">
    <location>
        <position position="81"/>
    </location>
</feature>
<dbReference type="GO" id="GO:0000105">
    <property type="term" value="P:L-histidine biosynthetic process"/>
    <property type="evidence" value="ECO:0007669"/>
    <property type="project" value="UniProtKB-UniRule"/>
</dbReference>
<keyword evidence="4 10" id="KW-0378">Hydrolase</keyword>
<dbReference type="InterPro" id="IPR010139">
    <property type="entry name" value="Imidazole-glycPsynth_HisH"/>
</dbReference>
<organism evidence="13 14">
    <name type="scientific">Thalassospira lohafexi</name>
    <dbReference type="NCBI Taxonomy" id="744227"/>
    <lineage>
        <taxon>Bacteria</taxon>
        <taxon>Pseudomonadati</taxon>
        <taxon>Pseudomonadota</taxon>
        <taxon>Alphaproteobacteria</taxon>
        <taxon>Rhodospirillales</taxon>
        <taxon>Thalassospiraceae</taxon>
        <taxon>Thalassospira</taxon>
    </lineage>
</organism>
<dbReference type="CDD" id="cd01748">
    <property type="entry name" value="GATase1_IGP_Synthase"/>
    <property type="match status" value="1"/>
</dbReference>
<evidence type="ECO:0000313" key="13">
    <source>
        <dbReference type="EMBL" id="PKR60040.1"/>
    </source>
</evidence>
<proteinExistence type="inferred from homology"/>
<dbReference type="EC" id="4.3.2.10" evidence="10"/>
<comment type="pathway">
    <text evidence="1 10">Amino-acid biosynthesis; L-histidine biosynthesis; L-histidine from 5-phospho-alpha-D-ribose 1-diphosphate: step 5/9.</text>
</comment>
<evidence type="ECO:0000256" key="4">
    <source>
        <dbReference type="ARBA" id="ARBA00022801"/>
    </source>
</evidence>
<evidence type="ECO:0000259" key="12">
    <source>
        <dbReference type="Pfam" id="PF00117"/>
    </source>
</evidence>
<comment type="catalytic activity">
    <reaction evidence="9 10">
        <text>L-glutamine + H2O = L-glutamate + NH4(+)</text>
        <dbReference type="Rhea" id="RHEA:15889"/>
        <dbReference type="ChEBI" id="CHEBI:15377"/>
        <dbReference type="ChEBI" id="CHEBI:28938"/>
        <dbReference type="ChEBI" id="CHEBI:29985"/>
        <dbReference type="ChEBI" id="CHEBI:58359"/>
        <dbReference type="EC" id="3.5.1.2"/>
    </reaction>
</comment>
<sequence length="220" mass="23894">MRIGIVNYGMGNLGSVQSALNFLNVESVVTGTPEELREFDGLILPGVGSFGKAMDNLRAGGFVEALQLEVIEKKKPLFAICLGMHLLARGSSESDGIEGLGWINSCVVPVADGWRGEHPVRRPQVGWNTISRLVPEHGMLSRIEDGEMVYFDHSFALPASCPDALAQTNYFGSFTSMLAKDNIFGAQFHPEKSQRTGLVMLRNFTNIVLSSKSAGVEQCC</sequence>
<dbReference type="HAMAP" id="MF_00278">
    <property type="entry name" value="HisH"/>
    <property type="match status" value="1"/>
</dbReference>
<feature type="domain" description="Glutamine amidotransferase" evidence="12">
    <location>
        <begin position="18"/>
        <end position="204"/>
    </location>
</feature>
<dbReference type="GO" id="GO:0016829">
    <property type="term" value="F:lyase activity"/>
    <property type="evidence" value="ECO:0007669"/>
    <property type="project" value="UniProtKB-KW"/>
</dbReference>
<feature type="active site" evidence="10 11">
    <location>
        <position position="191"/>
    </location>
</feature>
<evidence type="ECO:0000256" key="6">
    <source>
        <dbReference type="ARBA" id="ARBA00023102"/>
    </source>
</evidence>
<evidence type="ECO:0000256" key="3">
    <source>
        <dbReference type="ARBA" id="ARBA00022605"/>
    </source>
</evidence>
<keyword evidence="5 10" id="KW-0315">Glutamine amidotransferase</keyword>
<dbReference type="EC" id="3.5.1.2" evidence="10"/>
<evidence type="ECO:0000256" key="5">
    <source>
        <dbReference type="ARBA" id="ARBA00022962"/>
    </source>
</evidence>
<evidence type="ECO:0000256" key="2">
    <source>
        <dbReference type="ARBA" id="ARBA00011152"/>
    </source>
</evidence>
<dbReference type="PANTHER" id="PTHR42701">
    <property type="entry name" value="IMIDAZOLE GLYCEROL PHOSPHATE SYNTHASE SUBUNIT HISH"/>
    <property type="match status" value="1"/>
</dbReference>
<dbReference type="EMBL" id="NXGX01000001">
    <property type="protein sequence ID" value="PKR60040.1"/>
    <property type="molecule type" value="Genomic_DNA"/>
</dbReference>
<dbReference type="Pfam" id="PF00117">
    <property type="entry name" value="GATase"/>
    <property type="match status" value="1"/>
</dbReference>
<dbReference type="RefSeq" id="WP_022731127.1">
    <property type="nucleotide sequence ID" value="NZ_NXGX01000001.1"/>
</dbReference>
<accession>A0A2N3LBD9</accession>
<evidence type="ECO:0000256" key="8">
    <source>
        <dbReference type="ARBA" id="ARBA00047838"/>
    </source>
</evidence>
<dbReference type="GO" id="GO:0005737">
    <property type="term" value="C:cytoplasm"/>
    <property type="evidence" value="ECO:0007669"/>
    <property type="project" value="UniProtKB-SubCell"/>
</dbReference>
<protein>
    <recommendedName>
        <fullName evidence="10">Imidazole glycerol phosphate synthase subunit HisH</fullName>
        <ecNumber evidence="10">4.3.2.10</ecNumber>
    </recommendedName>
    <alternativeName>
        <fullName evidence="10">IGP synthase glutaminase subunit</fullName>
        <ecNumber evidence="10">3.5.1.2</ecNumber>
    </alternativeName>
    <alternativeName>
        <fullName evidence="10">IGP synthase subunit HisH</fullName>
    </alternativeName>
    <alternativeName>
        <fullName evidence="10">ImGP synthase subunit HisH</fullName>
        <shortName evidence="10">IGPS subunit HisH</shortName>
    </alternativeName>
</protein>
<dbReference type="InterPro" id="IPR029062">
    <property type="entry name" value="Class_I_gatase-like"/>
</dbReference>
<dbReference type="GeneID" id="98668210"/>
<reference evidence="13 14" key="1">
    <citation type="submission" date="2017-09" db="EMBL/GenBank/DDBJ databases">
        <title>Biodiversity and function of Thalassospira species in the particle-attached aromatic-hydrocarbon-degrading consortia from the surface seawater of the China South Sea.</title>
        <authorList>
            <person name="Dong C."/>
            <person name="Lai Q."/>
            <person name="Shao Z."/>
        </authorList>
    </citation>
    <scope>NUCLEOTIDE SEQUENCE [LARGE SCALE GENOMIC DNA]</scope>
    <source>
        <strain evidence="13 14">139Z-12</strain>
    </source>
</reference>
<comment type="subunit">
    <text evidence="2 10">Heterodimer of HisH and HisF.</text>
</comment>
<dbReference type="NCBIfam" id="TIGR01855">
    <property type="entry name" value="IMP_synth_hisH"/>
    <property type="match status" value="1"/>
</dbReference>
<dbReference type="PROSITE" id="PS51273">
    <property type="entry name" value="GATASE_TYPE_1"/>
    <property type="match status" value="1"/>
</dbReference>
<dbReference type="SUPFAM" id="SSF52317">
    <property type="entry name" value="Class I glutamine amidotransferase-like"/>
    <property type="match status" value="1"/>
</dbReference>
<name>A0A2N3LBD9_9PROT</name>
<keyword evidence="3 10" id="KW-0028">Amino-acid biosynthesis</keyword>
<evidence type="ECO:0000256" key="9">
    <source>
        <dbReference type="ARBA" id="ARBA00049534"/>
    </source>
</evidence>
<dbReference type="UniPathway" id="UPA00031">
    <property type="reaction ID" value="UER00010"/>
</dbReference>
<dbReference type="Proteomes" id="UP000233332">
    <property type="component" value="Unassembled WGS sequence"/>
</dbReference>
<keyword evidence="14" id="KW-1185">Reference proteome</keyword>
<evidence type="ECO:0000256" key="1">
    <source>
        <dbReference type="ARBA" id="ARBA00005091"/>
    </source>
</evidence>
<keyword evidence="6 10" id="KW-0368">Histidine biosynthesis</keyword>
<keyword evidence="7 10" id="KW-0456">Lyase</keyword>
<evidence type="ECO:0000256" key="7">
    <source>
        <dbReference type="ARBA" id="ARBA00023239"/>
    </source>
</evidence>
<dbReference type="InterPro" id="IPR017926">
    <property type="entry name" value="GATASE"/>
</dbReference>
<comment type="catalytic activity">
    <reaction evidence="8 10">
        <text>5-[(5-phospho-1-deoxy-D-ribulos-1-ylimino)methylamino]-1-(5-phospho-beta-D-ribosyl)imidazole-4-carboxamide + L-glutamine = D-erythro-1-(imidazol-4-yl)glycerol 3-phosphate + 5-amino-1-(5-phospho-beta-D-ribosyl)imidazole-4-carboxamide + L-glutamate + H(+)</text>
        <dbReference type="Rhea" id="RHEA:24793"/>
        <dbReference type="ChEBI" id="CHEBI:15378"/>
        <dbReference type="ChEBI" id="CHEBI:29985"/>
        <dbReference type="ChEBI" id="CHEBI:58278"/>
        <dbReference type="ChEBI" id="CHEBI:58359"/>
        <dbReference type="ChEBI" id="CHEBI:58475"/>
        <dbReference type="ChEBI" id="CHEBI:58525"/>
        <dbReference type="EC" id="4.3.2.10"/>
    </reaction>
</comment>
<gene>
    <name evidence="10 13" type="primary">hisH</name>
    <name evidence="13" type="ORF">COO92_01315</name>
</gene>
<comment type="caution">
    <text evidence="13">The sequence shown here is derived from an EMBL/GenBank/DDBJ whole genome shotgun (WGS) entry which is preliminary data.</text>
</comment>
<dbReference type="Gene3D" id="3.40.50.880">
    <property type="match status" value="1"/>
</dbReference>
<feature type="active site" evidence="10 11">
    <location>
        <position position="189"/>
    </location>
</feature>
<dbReference type="PANTHER" id="PTHR42701:SF1">
    <property type="entry name" value="IMIDAZOLE GLYCEROL PHOSPHATE SYNTHASE SUBUNIT HISH"/>
    <property type="match status" value="1"/>
</dbReference>
<dbReference type="GO" id="GO:0004359">
    <property type="term" value="F:glutaminase activity"/>
    <property type="evidence" value="ECO:0007669"/>
    <property type="project" value="UniProtKB-EC"/>
</dbReference>
<dbReference type="PIRSF" id="PIRSF000495">
    <property type="entry name" value="Amidotransf_hisH"/>
    <property type="match status" value="1"/>
</dbReference>